<reference evidence="2 3" key="1">
    <citation type="submission" date="2023-03" db="EMBL/GenBank/DDBJ databases">
        <title>High-quality genome of Scylla paramamosain provides insights in environmental adaptation.</title>
        <authorList>
            <person name="Zhang L."/>
        </authorList>
    </citation>
    <scope>NUCLEOTIDE SEQUENCE [LARGE SCALE GENOMIC DNA]</scope>
    <source>
        <strain evidence="2">LZ_2023a</strain>
        <tissue evidence="2">Muscle</tissue>
    </source>
</reference>
<dbReference type="Proteomes" id="UP001487740">
    <property type="component" value="Unassembled WGS sequence"/>
</dbReference>
<comment type="caution">
    <text evidence="2">The sequence shown here is derived from an EMBL/GenBank/DDBJ whole genome shotgun (WGS) entry which is preliminary data.</text>
</comment>
<proteinExistence type="predicted"/>
<evidence type="ECO:0000313" key="2">
    <source>
        <dbReference type="EMBL" id="KAK8380335.1"/>
    </source>
</evidence>
<feature type="transmembrane region" description="Helical" evidence="1">
    <location>
        <begin position="98"/>
        <end position="122"/>
    </location>
</feature>
<keyword evidence="3" id="KW-1185">Reference proteome</keyword>
<protein>
    <submittedName>
        <fullName evidence="2">Uncharacterized protein</fullName>
    </submittedName>
</protein>
<keyword evidence="1" id="KW-0812">Transmembrane</keyword>
<name>A0AAW0SYC7_SCYPA</name>
<sequence>MLLLVEVRVAAVLPGLVVESGQQAAEMQWLAAVRIEVWHWYRPRRSYIGVVLRRYLSRVPFHASGTTKLRPVFFNPCLVYRKNDVLVQPHDDDRSSEIWFAVSLFTFFAAAAATFLLCHYRVRDWVLPRVFRAWWRLHARFPWLVPRLPRRYIRAMANWLNRDTQRGNHNRGANGHAWPNDDVPLDHRNSLAVLVNYLLCTALLLPTPHASHPTPRNPWPIYLTPTTRSLSNPSFLTHPPHTTTHLPVSTPYLTHLSIHTCIVHTPYLTLA</sequence>
<keyword evidence="1" id="KW-0472">Membrane</keyword>
<dbReference type="EMBL" id="JARAKH010000042">
    <property type="protein sequence ID" value="KAK8380335.1"/>
    <property type="molecule type" value="Genomic_DNA"/>
</dbReference>
<organism evidence="2 3">
    <name type="scientific">Scylla paramamosain</name>
    <name type="common">Mud crab</name>
    <dbReference type="NCBI Taxonomy" id="85552"/>
    <lineage>
        <taxon>Eukaryota</taxon>
        <taxon>Metazoa</taxon>
        <taxon>Ecdysozoa</taxon>
        <taxon>Arthropoda</taxon>
        <taxon>Crustacea</taxon>
        <taxon>Multicrustacea</taxon>
        <taxon>Malacostraca</taxon>
        <taxon>Eumalacostraca</taxon>
        <taxon>Eucarida</taxon>
        <taxon>Decapoda</taxon>
        <taxon>Pleocyemata</taxon>
        <taxon>Brachyura</taxon>
        <taxon>Eubrachyura</taxon>
        <taxon>Portunoidea</taxon>
        <taxon>Portunidae</taxon>
        <taxon>Portuninae</taxon>
        <taxon>Scylla</taxon>
    </lineage>
</organism>
<keyword evidence="1" id="KW-1133">Transmembrane helix</keyword>
<evidence type="ECO:0000256" key="1">
    <source>
        <dbReference type="SAM" id="Phobius"/>
    </source>
</evidence>
<accession>A0AAW0SYC7</accession>
<dbReference type="AlphaFoldDB" id="A0AAW0SYC7"/>
<gene>
    <name evidence="2" type="ORF">O3P69_016739</name>
</gene>
<evidence type="ECO:0000313" key="3">
    <source>
        <dbReference type="Proteomes" id="UP001487740"/>
    </source>
</evidence>